<name>A0A1M5T2P8_9CLOT</name>
<dbReference type="Proteomes" id="UP000184526">
    <property type="component" value="Unassembled WGS sequence"/>
</dbReference>
<keyword evidence="3" id="KW-1185">Reference proteome</keyword>
<evidence type="ECO:0000256" key="1">
    <source>
        <dbReference type="SAM" id="Phobius"/>
    </source>
</evidence>
<keyword evidence="1" id="KW-1133">Transmembrane helix</keyword>
<sequence>MYYFEKYIKRKKGYIVLYVYVIGLFCCFLAFNSLMREVKAYEYTMLHEKRVCENKTYETNIELLLSKLNDFISIESDLNNEKLIDIVNNNKDTLKLDDENYICIVGNDIGIIVKYDENSLVNYTYSIEKIENNINYKIKNWNFQSRRM</sequence>
<protein>
    <submittedName>
        <fullName evidence="2">Uncharacterized protein</fullName>
    </submittedName>
</protein>
<keyword evidence="1" id="KW-0472">Membrane</keyword>
<keyword evidence="1" id="KW-0812">Transmembrane</keyword>
<feature type="transmembrane region" description="Helical" evidence="1">
    <location>
        <begin position="12"/>
        <end position="31"/>
    </location>
</feature>
<evidence type="ECO:0000313" key="2">
    <source>
        <dbReference type="EMBL" id="SHH45039.1"/>
    </source>
</evidence>
<dbReference type="AlphaFoldDB" id="A0A1M5T2P8"/>
<evidence type="ECO:0000313" key="3">
    <source>
        <dbReference type="Proteomes" id="UP000184526"/>
    </source>
</evidence>
<accession>A0A1M5T2P8</accession>
<organism evidence="2 3">
    <name type="scientific">Clostridium collagenovorans DSM 3089</name>
    <dbReference type="NCBI Taxonomy" id="1121306"/>
    <lineage>
        <taxon>Bacteria</taxon>
        <taxon>Bacillati</taxon>
        <taxon>Bacillota</taxon>
        <taxon>Clostridia</taxon>
        <taxon>Eubacteriales</taxon>
        <taxon>Clostridiaceae</taxon>
        <taxon>Clostridium</taxon>
    </lineage>
</organism>
<dbReference type="EMBL" id="FQXP01000003">
    <property type="protein sequence ID" value="SHH45039.1"/>
    <property type="molecule type" value="Genomic_DNA"/>
</dbReference>
<gene>
    <name evidence="2" type="ORF">SAMN02745196_00414</name>
</gene>
<dbReference type="STRING" id="1121306.SAMN02745196_00414"/>
<reference evidence="2 3" key="1">
    <citation type="submission" date="2016-11" db="EMBL/GenBank/DDBJ databases">
        <authorList>
            <person name="Jaros S."/>
            <person name="Januszkiewicz K."/>
            <person name="Wedrychowicz H."/>
        </authorList>
    </citation>
    <scope>NUCLEOTIDE SEQUENCE [LARGE SCALE GENOMIC DNA]</scope>
    <source>
        <strain evidence="2 3">DSM 3089</strain>
    </source>
</reference>
<dbReference type="RefSeq" id="WP_072829563.1">
    <property type="nucleotide sequence ID" value="NZ_FQXP01000003.1"/>
</dbReference>
<proteinExistence type="predicted"/>